<feature type="transmembrane region" description="Helical" evidence="5">
    <location>
        <begin position="290"/>
        <end position="311"/>
    </location>
</feature>
<feature type="domain" description="VWFA" evidence="6">
    <location>
        <begin position="88"/>
        <end position="268"/>
    </location>
</feature>
<dbReference type="Pfam" id="PF00092">
    <property type="entry name" value="VWA"/>
    <property type="match status" value="1"/>
</dbReference>
<evidence type="ECO:0000256" key="3">
    <source>
        <dbReference type="ARBA" id="ARBA00022989"/>
    </source>
</evidence>
<keyword evidence="1" id="KW-1003">Cell membrane</keyword>
<protein>
    <submittedName>
        <fullName evidence="7">VWA domain-containing protein</fullName>
    </submittedName>
</protein>
<dbReference type="InterPro" id="IPR036465">
    <property type="entry name" value="vWFA_dom_sf"/>
</dbReference>
<dbReference type="Gene3D" id="3.40.50.410">
    <property type="entry name" value="von Willebrand factor, type A domain"/>
    <property type="match status" value="1"/>
</dbReference>
<sequence>MIRFETPWLLLALLLLPALALWRWRRPGTQPAAVLWGTLAGFGRPGAMAWLVLGVRLLPWIALALALLAAARPQRGMQQSEVDSRGVDIVLAMDVSQSMVIERMGLRSRMDVALETARDFVRGRPHDRLGVVGFSGVAYTLCPLTLDHATLLELLAGIDGRQPTDGTAIGMGLATAVQRLRDSRSPSKVIVLLTDGENNRGAIDPRTAAELARAMGVKVYTVLVGQQASVIGAGGDVVAPLVEIAERTGGRFYSAGDAAALGGIYAAIDRLERAPIRAVVYHEYQDLGPALLAIASVLMALFSLSNATWAFRAP</sequence>
<dbReference type="AlphaFoldDB" id="A0A933SBT9"/>
<evidence type="ECO:0000259" key="6">
    <source>
        <dbReference type="PROSITE" id="PS50234"/>
    </source>
</evidence>
<evidence type="ECO:0000313" key="8">
    <source>
        <dbReference type="Proteomes" id="UP000696931"/>
    </source>
</evidence>
<keyword evidence="2 5" id="KW-0812">Transmembrane</keyword>
<evidence type="ECO:0000256" key="4">
    <source>
        <dbReference type="ARBA" id="ARBA00023136"/>
    </source>
</evidence>
<proteinExistence type="predicted"/>
<evidence type="ECO:0000313" key="7">
    <source>
        <dbReference type="EMBL" id="MBI5168903.1"/>
    </source>
</evidence>
<feature type="transmembrane region" description="Helical" evidence="5">
    <location>
        <begin position="47"/>
        <end position="70"/>
    </location>
</feature>
<dbReference type="SUPFAM" id="SSF53300">
    <property type="entry name" value="vWA-like"/>
    <property type="match status" value="1"/>
</dbReference>
<evidence type="ECO:0000256" key="5">
    <source>
        <dbReference type="SAM" id="Phobius"/>
    </source>
</evidence>
<dbReference type="SMART" id="SM00327">
    <property type="entry name" value="VWA"/>
    <property type="match status" value="1"/>
</dbReference>
<comment type="caution">
    <text evidence="7">The sequence shown here is derived from an EMBL/GenBank/DDBJ whole genome shotgun (WGS) entry which is preliminary data.</text>
</comment>
<dbReference type="PANTHER" id="PTHR22550">
    <property type="entry name" value="SPORE GERMINATION PROTEIN"/>
    <property type="match status" value="1"/>
</dbReference>
<dbReference type="InterPro" id="IPR050768">
    <property type="entry name" value="UPF0353/GerABKA_families"/>
</dbReference>
<dbReference type="PANTHER" id="PTHR22550:SF5">
    <property type="entry name" value="LEUCINE ZIPPER PROTEIN 4"/>
    <property type="match status" value="1"/>
</dbReference>
<reference evidence="7" key="1">
    <citation type="submission" date="2020-07" db="EMBL/GenBank/DDBJ databases">
        <title>Huge and variable diversity of episymbiotic CPR bacteria and DPANN archaea in groundwater ecosystems.</title>
        <authorList>
            <person name="He C.Y."/>
            <person name="Keren R."/>
            <person name="Whittaker M."/>
            <person name="Farag I.F."/>
            <person name="Doudna J."/>
            <person name="Cate J.H.D."/>
            <person name="Banfield J.F."/>
        </authorList>
    </citation>
    <scope>NUCLEOTIDE SEQUENCE</scope>
    <source>
        <strain evidence="7">NC_groundwater_1813_Pr3_B-0.1um_71_17</strain>
    </source>
</reference>
<dbReference type="Proteomes" id="UP000696931">
    <property type="component" value="Unassembled WGS sequence"/>
</dbReference>
<accession>A0A933SBT9</accession>
<gene>
    <name evidence="7" type="ORF">HZA61_05420</name>
</gene>
<organism evidence="7 8">
    <name type="scientific">Eiseniibacteriota bacterium</name>
    <dbReference type="NCBI Taxonomy" id="2212470"/>
    <lineage>
        <taxon>Bacteria</taxon>
        <taxon>Candidatus Eiseniibacteriota</taxon>
    </lineage>
</organism>
<keyword evidence="4 5" id="KW-0472">Membrane</keyword>
<dbReference type="EMBL" id="JACRIW010000038">
    <property type="protein sequence ID" value="MBI5168903.1"/>
    <property type="molecule type" value="Genomic_DNA"/>
</dbReference>
<name>A0A933SBT9_UNCEI</name>
<keyword evidence="3 5" id="KW-1133">Transmembrane helix</keyword>
<evidence type="ECO:0000256" key="1">
    <source>
        <dbReference type="ARBA" id="ARBA00022475"/>
    </source>
</evidence>
<evidence type="ECO:0000256" key="2">
    <source>
        <dbReference type="ARBA" id="ARBA00022692"/>
    </source>
</evidence>
<dbReference type="InterPro" id="IPR002035">
    <property type="entry name" value="VWF_A"/>
</dbReference>
<dbReference type="PROSITE" id="PS50234">
    <property type="entry name" value="VWFA"/>
    <property type="match status" value="1"/>
</dbReference>